<dbReference type="OrthoDB" id="7013020at2"/>
<accession>A0A077FC98</accession>
<keyword evidence="2" id="KW-0963">Cytoplasm</keyword>
<keyword evidence="6" id="KW-0969">Cilium</keyword>
<gene>
    <name evidence="6" type="ORF">PSAKL28_37610</name>
</gene>
<comment type="subcellular location">
    <subcellularLocation>
        <location evidence="1">Cytoplasm</location>
        <location evidence="1">Cytosol</location>
    </subcellularLocation>
</comment>
<reference evidence="6 7" key="1">
    <citation type="submission" date="2014-07" db="EMBL/GenBank/DDBJ databases">
        <authorList>
            <person name="Lee K."/>
            <person name="Lim J.Y."/>
            <person name="Hwang I."/>
        </authorList>
    </citation>
    <scope>NUCLEOTIDE SEQUENCE [LARGE SCALE GENOMIC DNA]</scope>
    <source>
        <strain evidence="6 7">KL28</strain>
    </source>
</reference>
<dbReference type="InterPro" id="IPR008622">
    <property type="entry name" value="FliT"/>
</dbReference>
<dbReference type="HOGENOM" id="CLU_166846_0_0_6"/>
<keyword evidence="4" id="KW-0143">Chaperone</keyword>
<evidence type="ECO:0000313" key="7">
    <source>
        <dbReference type="Proteomes" id="UP000028931"/>
    </source>
</evidence>
<dbReference type="RefSeq" id="WP_038613373.1">
    <property type="nucleotide sequence ID" value="NZ_CP009048.1"/>
</dbReference>
<evidence type="ECO:0000256" key="4">
    <source>
        <dbReference type="ARBA" id="ARBA00023186"/>
    </source>
</evidence>
<evidence type="ECO:0000256" key="1">
    <source>
        <dbReference type="ARBA" id="ARBA00004514"/>
    </source>
</evidence>
<evidence type="ECO:0000313" key="6">
    <source>
        <dbReference type="EMBL" id="AIL62913.1"/>
    </source>
</evidence>
<evidence type="ECO:0000256" key="3">
    <source>
        <dbReference type="ARBA" id="ARBA00022795"/>
    </source>
</evidence>
<protein>
    <recommendedName>
        <fullName evidence="5">Flagellar protein FliT</fullName>
    </recommendedName>
</protein>
<keyword evidence="3" id="KW-1005">Bacterial flagellum biogenesis</keyword>
<name>A0A077FC98_9PSED</name>
<evidence type="ECO:0000256" key="5">
    <source>
        <dbReference type="ARBA" id="ARBA00093797"/>
    </source>
</evidence>
<dbReference type="Proteomes" id="UP000028931">
    <property type="component" value="Chromosome"/>
</dbReference>
<dbReference type="EMBL" id="CP009048">
    <property type="protein sequence ID" value="AIL62913.1"/>
    <property type="molecule type" value="Genomic_DNA"/>
</dbReference>
<proteinExistence type="predicted"/>
<keyword evidence="6" id="KW-0282">Flagellum</keyword>
<sequence>MSVVLERIEQTREALLGALASRDWEAISELDVNCRLCVDDVLAEASVNEDVLRSSLEELLRVYRQLIEVASDERQTIVDEMTQIRQAKNAAKVYHLFS</sequence>
<dbReference type="Pfam" id="PF05400">
    <property type="entry name" value="FliT"/>
    <property type="match status" value="1"/>
</dbReference>
<dbReference type="KEGG" id="palk:PSAKL28_37610"/>
<keyword evidence="6" id="KW-0966">Cell projection</keyword>
<organism evidence="6 7">
    <name type="scientific">Pseudomonas alkylphenolica</name>
    <dbReference type="NCBI Taxonomy" id="237609"/>
    <lineage>
        <taxon>Bacteria</taxon>
        <taxon>Pseudomonadati</taxon>
        <taxon>Pseudomonadota</taxon>
        <taxon>Gammaproteobacteria</taxon>
        <taxon>Pseudomonadales</taxon>
        <taxon>Pseudomonadaceae</taxon>
        <taxon>Pseudomonas</taxon>
    </lineage>
</organism>
<evidence type="ECO:0000256" key="2">
    <source>
        <dbReference type="ARBA" id="ARBA00022490"/>
    </source>
</evidence>
<dbReference type="AlphaFoldDB" id="A0A077FC98"/>